<organism evidence="2 3">
    <name type="scientific">Mycobacterium alsense</name>
    <dbReference type="NCBI Taxonomy" id="324058"/>
    <lineage>
        <taxon>Bacteria</taxon>
        <taxon>Bacillati</taxon>
        <taxon>Actinomycetota</taxon>
        <taxon>Actinomycetes</taxon>
        <taxon>Mycobacteriales</taxon>
        <taxon>Mycobacteriaceae</taxon>
        <taxon>Mycobacterium</taxon>
    </lineage>
</organism>
<feature type="region of interest" description="Disordered" evidence="1">
    <location>
        <begin position="1"/>
        <end position="41"/>
    </location>
</feature>
<keyword evidence="2" id="KW-0540">Nuclease</keyword>
<dbReference type="Proteomes" id="UP000192319">
    <property type="component" value="Unassembled WGS sequence"/>
</dbReference>
<reference evidence="2 3" key="1">
    <citation type="submission" date="2017-02" db="EMBL/GenBank/DDBJ databases">
        <title>The new phylogeny of genus Mycobacterium.</title>
        <authorList>
            <person name="Tortoli E."/>
            <person name="Trovato A."/>
            <person name="Cirillo D.M."/>
        </authorList>
    </citation>
    <scope>NUCLEOTIDE SEQUENCE [LARGE SCALE GENOMIC DNA]</scope>
    <source>
        <strain evidence="2 3">DSM 45230</strain>
    </source>
</reference>
<keyword evidence="2" id="KW-0378">Hydrolase</keyword>
<evidence type="ECO:0000313" key="3">
    <source>
        <dbReference type="Proteomes" id="UP000192319"/>
    </source>
</evidence>
<evidence type="ECO:0000256" key="1">
    <source>
        <dbReference type="SAM" id="MobiDB-lite"/>
    </source>
</evidence>
<evidence type="ECO:0000313" key="2">
    <source>
        <dbReference type="EMBL" id="OQZ92171.1"/>
    </source>
</evidence>
<sequence length="41" mass="4090">MAHGKRRRGHRSSGAAAGLTGPATASPLHSVSHRPTAGADT</sequence>
<proteinExistence type="predicted"/>
<keyword evidence="2" id="KW-0255">Endonuclease</keyword>
<gene>
    <name evidence="2" type="ORF">BST11_06570</name>
</gene>
<name>A0ABX3RDN8_9MYCO</name>
<keyword evidence="3" id="KW-1185">Reference proteome</keyword>
<feature type="compositionally biased region" description="Low complexity" evidence="1">
    <location>
        <begin position="12"/>
        <end position="27"/>
    </location>
</feature>
<dbReference type="EMBL" id="MVHD01000006">
    <property type="protein sequence ID" value="OQZ92171.1"/>
    <property type="molecule type" value="Genomic_DNA"/>
</dbReference>
<protein>
    <submittedName>
        <fullName evidence="2">Endonuclease</fullName>
    </submittedName>
</protein>
<dbReference type="GO" id="GO:0004519">
    <property type="term" value="F:endonuclease activity"/>
    <property type="evidence" value="ECO:0007669"/>
    <property type="project" value="UniProtKB-KW"/>
</dbReference>
<accession>A0ABX3RDN8</accession>
<feature type="non-terminal residue" evidence="2">
    <location>
        <position position="41"/>
    </location>
</feature>
<feature type="compositionally biased region" description="Basic residues" evidence="1">
    <location>
        <begin position="1"/>
        <end position="11"/>
    </location>
</feature>
<comment type="caution">
    <text evidence="2">The sequence shown here is derived from an EMBL/GenBank/DDBJ whole genome shotgun (WGS) entry which is preliminary data.</text>
</comment>